<sequence length="297" mass="33743">MGDGVVACWDGEDVPLEVLPLASVVPQEGVDKVGLSVMGEVGKNPPPSDWVLGKYHHFGDFVGASYEGYEEEVLALLKSIDARHTNLVNGEEVSDISGRSGRKGSKELKGLVGTINCNIGSSRSRDHYPIMLECRDFSKDGRPFQFENMWMRSDGFVDQVKGWWESYHFEGTPSFILARKLRALKMDLKKWNAEKLRLVEELEQSFLQEEINWRRKSRALWLQEGDKNTTFFHRIANSNRRSNSISSLMINGEMSPDKEAISTSITQFYQDLYFEGVSRRPLLDGLEFSMISNEDSD</sequence>
<accession>A0A2N9HXR6</accession>
<dbReference type="EMBL" id="OIVN01004669">
    <property type="protein sequence ID" value="SPD18696.1"/>
    <property type="molecule type" value="Genomic_DNA"/>
</dbReference>
<protein>
    <submittedName>
        <fullName evidence="1">Uncharacterized protein</fullName>
    </submittedName>
</protein>
<organism evidence="1">
    <name type="scientific">Fagus sylvatica</name>
    <name type="common">Beechnut</name>
    <dbReference type="NCBI Taxonomy" id="28930"/>
    <lineage>
        <taxon>Eukaryota</taxon>
        <taxon>Viridiplantae</taxon>
        <taxon>Streptophyta</taxon>
        <taxon>Embryophyta</taxon>
        <taxon>Tracheophyta</taxon>
        <taxon>Spermatophyta</taxon>
        <taxon>Magnoliopsida</taxon>
        <taxon>eudicotyledons</taxon>
        <taxon>Gunneridae</taxon>
        <taxon>Pentapetalae</taxon>
        <taxon>rosids</taxon>
        <taxon>fabids</taxon>
        <taxon>Fagales</taxon>
        <taxon>Fagaceae</taxon>
        <taxon>Fagus</taxon>
    </lineage>
</organism>
<proteinExistence type="predicted"/>
<name>A0A2N9HXR6_FAGSY</name>
<gene>
    <name evidence="1" type="ORF">FSB_LOCUS46578</name>
</gene>
<reference evidence="1" key="1">
    <citation type="submission" date="2018-02" db="EMBL/GenBank/DDBJ databases">
        <authorList>
            <person name="Cohen D.B."/>
            <person name="Kent A.D."/>
        </authorList>
    </citation>
    <scope>NUCLEOTIDE SEQUENCE</scope>
</reference>
<dbReference type="AlphaFoldDB" id="A0A2N9HXR6"/>
<evidence type="ECO:0000313" key="1">
    <source>
        <dbReference type="EMBL" id="SPD18696.1"/>
    </source>
</evidence>